<dbReference type="PATRIC" id="fig|662479.7.peg.654"/>
<dbReference type="Pfam" id="PF13561">
    <property type="entry name" value="adh_short_C2"/>
    <property type="match status" value="1"/>
</dbReference>
<dbReference type="InterPro" id="IPR036291">
    <property type="entry name" value="NAD(P)-bd_dom_sf"/>
</dbReference>
<proteinExistence type="inferred from homology"/>
<dbReference type="AlphaFoldDB" id="M0IL19"/>
<dbReference type="InterPro" id="IPR002347">
    <property type="entry name" value="SDR_fam"/>
</dbReference>
<dbReference type="RefSeq" id="WP_008318184.1">
    <property type="nucleotide sequence ID" value="NZ_AOLN01000006.1"/>
</dbReference>
<keyword evidence="4" id="KW-1185">Reference proteome</keyword>
<evidence type="ECO:0000256" key="1">
    <source>
        <dbReference type="ARBA" id="ARBA00006484"/>
    </source>
</evidence>
<dbReference type="FunFam" id="3.40.50.720:FF:000084">
    <property type="entry name" value="Short-chain dehydrogenase reductase"/>
    <property type="match status" value="1"/>
</dbReference>
<dbReference type="Proteomes" id="UP000011550">
    <property type="component" value="Unassembled WGS sequence"/>
</dbReference>
<comment type="similarity">
    <text evidence="1">Belongs to the short-chain dehydrogenases/reductases (SDR) family.</text>
</comment>
<evidence type="ECO:0000313" key="4">
    <source>
        <dbReference type="Proteomes" id="UP000011550"/>
    </source>
</evidence>
<gene>
    <name evidence="3" type="ORF">C440_03173</name>
</gene>
<dbReference type="PRINTS" id="PR00080">
    <property type="entry name" value="SDRFAMILY"/>
</dbReference>
<dbReference type="PANTHER" id="PTHR42760">
    <property type="entry name" value="SHORT-CHAIN DEHYDROGENASES/REDUCTASES FAMILY MEMBER"/>
    <property type="match status" value="1"/>
</dbReference>
<evidence type="ECO:0000256" key="2">
    <source>
        <dbReference type="ARBA" id="ARBA00023002"/>
    </source>
</evidence>
<protein>
    <submittedName>
        <fullName evidence="3">Short-chain dehydrogenase / reductase SDR / glucose 1-dehydrogenase</fullName>
    </submittedName>
</protein>
<sequence>MDVSFDYDGTVAVVTGASGALGGAIARAFHESGASVAAADVVEPDDEDDFFDADRVRFYEGDFTDEDDVARVVDAVISDFGRIDHLANIAGTWRGGTPIDETDAETFDFLFGVNLKTMFLASKHAIPHLRETGGAIVSVSARSSLGGGEGDGIYRASKAGVRLLTETIAEENLGVVRANAVMPSVIDTPMNREMMPDADFGAWVAPEEIARTVLVLCSDATSVTSGAAVPVYGEA</sequence>
<accession>M0IL19</accession>
<evidence type="ECO:0000313" key="3">
    <source>
        <dbReference type="EMBL" id="ELZ96742.1"/>
    </source>
</evidence>
<dbReference type="EMBL" id="AOLN01000006">
    <property type="protein sequence ID" value="ELZ96742.1"/>
    <property type="molecule type" value="Genomic_DNA"/>
</dbReference>
<dbReference type="SUPFAM" id="SSF51735">
    <property type="entry name" value="NAD(P)-binding Rossmann-fold domains"/>
    <property type="match status" value="1"/>
</dbReference>
<comment type="caution">
    <text evidence="3">The sequence shown here is derived from an EMBL/GenBank/DDBJ whole genome shotgun (WGS) entry which is preliminary data.</text>
</comment>
<dbReference type="PANTHER" id="PTHR42760:SF115">
    <property type="entry name" value="3-OXOACYL-[ACYL-CARRIER-PROTEIN] REDUCTASE FABG"/>
    <property type="match status" value="1"/>
</dbReference>
<keyword evidence="2" id="KW-0560">Oxidoreductase</keyword>
<dbReference type="STRING" id="662479.C440_03173"/>
<dbReference type="GO" id="GO:0016616">
    <property type="term" value="F:oxidoreductase activity, acting on the CH-OH group of donors, NAD or NADP as acceptor"/>
    <property type="evidence" value="ECO:0007669"/>
    <property type="project" value="TreeGrafter"/>
</dbReference>
<dbReference type="OrthoDB" id="161871at2157"/>
<dbReference type="Gene3D" id="3.40.50.720">
    <property type="entry name" value="NAD(P)-binding Rossmann-like Domain"/>
    <property type="match status" value="1"/>
</dbReference>
<reference evidence="3 4" key="1">
    <citation type="journal article" date="2014" name="PLoS Genet.">
        <title>Phylogenetically driven sequencing of extremely halophilic archaea reveals strategies for static and dynamic osmo-response.</title>
        <authorList>
            <person name="Becker E.A."/>
            <person name="Seitzer P.M."/>
            <person name="Tritt A."/>
            <person name="Larsen D."/>
            <person name="Krusor M."/>
            <person name="Yao A.I."/>
            <person name="Wu D."/>
            <person name="Madern D."/>
            <person name="Eisen J.A."/>
            <person name="Darling A.E."/>
            <person name="Facciotti M.T."/>
        </authorList>
    </citation>
    <scope>NUCLEOTIDE SEQUENCE [LARGE SCALE GENOMIC DNA]</scope>
    <source>
        <strain evidence="3 4">ATCC BAA-1512</strain>
    </source>
</reference>
<organism evidence="3 4">
    <name type="scientific">Haloferax mucosum ATCC BAA-1512</name>
    <dbReference type="NCBI Taxonomy" id="662479"/>
    <lineage>
        <taxon>Archaea</taxon>
        <taxon>Methanobacteriati</taxon>
        <taxon>Methanobacteriota</taxon>
        <taxon>Stenosarchaea group</taxon>
        <taxon>Halobacteria</taxon>
        <taxon>Halobacteriales</taxon>
        <taxon>Haloferacaceae</taxon>
        <taxon>Haloferax</taxon>
    </lineage>
</organism>
<name>M0IL19_9EURY</name>
<dbReference type="PRINTS" id="PR00081">
    <property type="entry name" value="GDHRDH"/>
</dbReference>